<name>A0A319AC24_9EURO</name>
<dbReference type="STRING" id="1450539.A0A319AC24"/>
<dbReference type="GeneID" id="37079040"/>
<reference evidence="6 7" key="1">
    <citation type="submission" date="2016-12" db="EMBL/GenBank/DDBJ databases">
        <title>The genomes of Aspergillus section Nigri reveals drivers in fungal speciation.</title>
        <authorList>
            <consortium name="DOE Joint Genome Institute"/>
            <person name="Vesth T.C."/>
            <person name="Nybo J."/>
            <person name="Theobald S."/>
            <person name="Brandl J."/>
            <person name="Frisvad J.C."/>
            <person name="Nielsen K.F."/>
            <person name="Lyhne E.K."/>
            <person name="Kogle M.E."/>
            <person name="Kuo A."/>
            <person name="Riley R."/>
            <person name="Clum A."/>
            <person name="Nolan M."/>
            <person name="Lipzen A."/>
            <person name="Salamov A."/>
            <person name="Henrissat B."/>
            <person name="Wiebenga A."/>
            <person name="De Vries R.P."/>
            <person name="Grigoriev I.V."/>
            <person name="Mortensen U.H."/>
            <person name="Andersen M.R."/>
            <person name="Baker S.E."/>
        </authorList>
    </citation>
    <scope>NUCLEOTIDE SEQUENCE [LARGE SCALE GENOMIC DNA]</scope>
    <source>
        <strain evidence="6 7">JOP 1030-1</strain>
    </source>
</reference>
<evidence type="ECO:0000313" key="6">
    <source>
        <dbReference type="EMBL" id="PYH49218.1"/>
    </source>
</evidence>
<dbReference type="PANTHER" id="PTHR33337">
    <property type="entry name" value="GFA DOMAIN-CONTAINING PROTEIN"/>
    <property type="match status" value="1"/>
</dbReference>
<evidence type="ECO:0000259" key="5">
    <source>
        <dbReference type="PROSITE" id="PS51891"/>
    </source>
</evidence>
<dbReference type="PROSITE" id="PS51891">
    <property type="entry name" value="CENP_V_GFA"/>
    <property type="match status" value="1"/>
</dbReference>
<gene>
    <name evidence="6" type="ORF">BP01DRAFT_388290</name>
</gene>
<sequence length="146" mass="15834">MPTGSCFCGAIRLEYTGQPLQVGICHCTDCRKLTSSTYSYCLVLPTANFAVRTGSPRSIAKTADTGNTIRNWFCGDCGTPLYGHRVHDDGRVLGDGVTILRAGVLDDAQLLDEMRPEAELFTERRMKWVGPVEGAGQVCGMLKISS</sequence>
<dbReference type="OrthoDB" id="406544at2759"/>
<dbReference type="Gene3D" id="3.90.1590.10">
    <property type="entry name" value="glutathione-dependent formaldehyde- activating enzyme (gfa)"/>
    <property type="match status" value="1"/>
</dbReference>
<dbReference type="GO" id="GO:0046872">
    <property type="term" value="F:metal ion binding"/>
    <property type="evidence" value="ECO:0007669"/>
    <property type="project" value="UniProtKB-KW"/>
</dbReference>
<dbReference type="AlphaFoldDB" id="A0A319AC24"/>
<protein>
    <recommendedName>
        <fullName evidence="5">CENP-V/GFA domain-containing protein</fullName>
    </recommendedName>
</protein>
<dbReference type="Proteomes" id="UP000248349">
    <property type="component" value="Unassembled WGS sequence"/>
</dbReference>
<keyword evidence="7" id="KW-1185">Reference proteome</keyword>
<dbReference type="EMBL" id="KZ821219">
    <property type="protein sequence ID" value="PYH49218.1"/>
    <property type="molecule type" value="Genomic_DNA"/>
</dbReference>
<keyword evidence="4" id="KW-0456">Lyase</keyword>
<evidence type="ECO:0000256" key="4">
    <source>
        <dbReference type="ARBA" id="ARBA00023239"/>
    </source>
</evidence>
<dbReference type="GO" id="GO:0016846">
    <property type="term" value="F:carbon-sulfur lyase activity"/>
    <property type="evidence" value="ECO:0007669"/>
    <property type="project" value="InterPro"/>
</dbReference>
<accession>A0A319AC24</accession>
<dbReference type="PANTHER" id="PTHR33337:SF30">
    <property type="entry name" value="DUF636 DOMAIN PROTEIN (AFU_ORTHOLOGUE AFUA_1G03180)"/>
    <property type="match status" value="1"/>
</dbReference>
<dbReference type="InterPro" id="IPR011057">
    <property type="entry name" value="Mss4-like_sf"/>
</dbReference>
<evidence type="ECO:0000256" key="3">
    <source>
        <dbReference type="ARBA" id="ARBA00022833"/>
    </source>
</evidence>
<comment type="similarity">
    <text evidence="1">Belongs to the Gfa family.</text>
</comment>
<dbReference type="Pfam" id="PF04828">
    <property type="entry name" value="GFA"/>
    <property type="match status" value="1"/>
</dbReference>
<keyword evidence="2" id="KW-0479">Metal-binding</keyword>
<keyword evidence="3" id="KW-0862">Zinc</keyword>
<evidence type="ECO:0000256" key="1">
    <source>
        <dbReference type="ARBA" id="ARBA00005495"/>
    </source>
</evidence>
<proteinExistence type="inferred from homology"/>
<organism evidence="6 7">
    <name type="scientific">Aspergillus saccharolyticus JOP 1030-1</name>
    <dbReference type="NCBI Taxonomy" id="1450539"/>
    <lineage>
        <taxon>Eukaryota</taxon>
        <taxon>Fungi</taxon>
        <taxon>Dikarya</taxon>
        <taxon>Ascomycota</taxon>
        <taxon>Pezizomycotina</taxon>
        <taxon>Eurotiomycetes</taxon>
        <taxon>Eurotiomycetidae</taxon>
        <taxon>Eurotiales</taxon>
        <taxon>Aspergillaceae</taxon>
        <taxon>Aspergillus</taxon>
        <taxon>Aspergillus subgen. Circumdati</taxon>
    </lineage>
</organism>
<dbReference type="InterPro" id="IPR006913">
    <property type="entry name" value="CENP-V/GFA"/>
</dbReference>
<evidence type="ECO:0000313" key="7">
    <source>
        <dbReference type="Proteomes" id="UP000248349"/>
    </source>
</evidence>
<dbReference type="RefSeq" id="XP_025435200.1">
    <property type="nucleotide sequence ID" value="XM_025577811.1"/>
</dbReference>
<feature type="domain" description="CENP-V/GFA" evidence="5">
    <location>
        <begin position="2"/>
        <end position="112"/>
    </location>
</feature>
<evidence type="ECO:0000256" key="2">
    <source>
        <dbReference type="ARBA" id="ARBA00022723"/>
    </source>
</evidence>
<dbReference type="SUPFAM" id="SSF51316">
    <property type="entry name" value="Mss4-like"/>
    <property type="match status" value="1"/>
</dbReference>